<dbReference type="AlphaFoldDB" id="I3QJH6"/>
<dbReference type="EMBL" id="JN862796">
    <property type="protein sequence ID" value="AFK09610.1"/>
    <property type="molecule type" value="Genomic_DNA"/>
</dbReference>
<sequence length="86" mass="9180">KRWANHYRFNRAVETLTKQLSNKKDINALLRASQAVLAIASHPTIAPGVEPHLLTLLGPLLTVSGLKVSPKTPNPAKAVAHDAAVA</sequence>
<keyword evidence="1" id="KW-0648">Protein biosynthesis</keyword>
<evidence type="ECO:0000313" key="1">
    <source>
        <dbReference type="EMBL" id="AFK09610.1"/>
    </source>
</evidence>
<dbReference type="GO" id="GO:0003746">
    <property type="term" value="F:translation elongation factor activity"/>
    <property type="evidence" value="ECO:0007669"/>
    <property type="project" value="UniProtKB-KW"/>
</dbReference>
<dbReference type="InterPro" id="IPR011989">
    <property type="entry name" value="ARM-like"/>
</dbReference>
<feature type="non-terminal residue" evidence="1">
    <location>
        <position position="86"/>
    </location>
</feature>
<organism evidence="1">
    <name type="scientific">Aspergillus pachycristata (strain ATCC 58397 / KCTC 6058 / NRRL 11440 / A42355)</name>
    <name type="common">Aspergillus nidulans var. roseus</name>
    <dbReference type="NCBI Taxonomy" id="590939"/>
    <lineage>
        <taxon>Eukaryota</taxon>
        <taxon>Fungi</taxon>
        <taxon>Dikarya</taxon>
        <taxon>Ascomycota</taxon>
        <taxon>Pezizomycotina</taxon>
        <taxon>Eurotiomycetes</taxon>
        <taxon>Eurotiomycetidae</taxon>
        <taxon>Eurotiales</taxon>
        <taxon>Aspergillaceae</taxon>
        <taxon>Aspergillus</taxon>
    </lineage>
</organism>
<accession>I3QJH6</accession>
<dbReference type="Gene3D" id="1.25.10.10">
    <property type="entry name" value="Leucine-rich Repeat Variant"/>
    <property type="match status" value="1"/>
</dbReference>
<dbReference type="Pfam" id="PF24987">
    <property type="entry name" value="HEAT_EF3_N"/>
    <property type="match status" value="1"/>
</dbReference>
<protein>
    <submittedName>
        <fullName evidence="1">EEF-3 elongation factor</fullName>
    </submittedName>
</protein>
<reference evidence="1" key="1">
    <citation type="journal article" date="2012" name="Appl. Microbiol. Biotechnol.">
        <title>The echinocandin B producer fungus Aspergillus nidulans var. roseus ATCC 58397 does not possess innate resistance against its lipopeptide antimycotic.</title>
        <authorList>
            <person name="Toth V."/>
            <person name="Nagy C.T."/>
            <person name="Pocsi I."/>
            <person name="Emri T."/>
        </authorList>
    </citation>
    <scope>NUCLEOTIDE SEQUENCE</scope>
    <source>
        <strain evidence="1">ATCC 58397</strain>
    </source>
</reference>
<keyword evidence="1" id="KW-0251">Elongation factor</keyword>
<feature type="non-terminal residue" evidence="1">
    <location>
        <position position="1"/>
    </location>
</feature>
<name>I3QJH6_ASPP1</name>
<proteinExistence type="predicted"/>